<dbReference type="GO" id="GO:0009306">
    <property type="term" value="P:protein secretion"/>
    <property type="evidence" value="ECO:0007669"/>
    <property type="project" value="InterPro"/>
</dbReference>
<dbReference type="EMBL" id="RFFM01000005">
    <property type="protein sequence ID" value="RMH88577.1"/>
    <property type="molecule type" value="Genomic_DNA"/>
</dbReference>
<evidence type="ECO:0000259" key="5">
    <source>
        <dbReference type="Pfam" id="PF04357"/>
    </source>
</evidence>
<comment type="caution">
    <text evidence="6">The sequence shown here is derived from an EMBL/GenBank/DDBJ whole genome shotgun (WGS) entry which is preliminary data.</text>
</comment>
<dbReference type="RefSeq" id="WP_122167740.1">
    <property type="nucleotide sequence ID" value="NZ_RFFM01000005.1"/>
</dbReference>
<dbReference type="GO" id="GO:0005886">
    <property type="term" value="C:plasma membrane"/>
    <property type="evidence" value="ECO:0007669"/>
    <property type="project" value="InterPro"/>
</dbReference>
<name>A0A3M2HQV4_9GAMM</name>
<keyword evidence="4" id="KW-0472">Membrane</keyword>
<evidence type="ECO:0000313" key="7">
    <source>
        <dbReference type="Proteomes" id="UP000269774"/>
    </source>
</evidence>
<evidence type="ECO:0000256" key="4">
    <source>
        <dbReference type="ARBA" id="ARBA00023136"/>
    </source>
</evidence>
<dbReference type="Pfam" id="PF04357">
    <property type="entry name" value="TamB"/>
    <property type="match status" value="1"/>
</dbReference>
<dbReference type="OrthoDB" id="5555605at2"/>
<comment type="subcellular location">
    <subcellularLocation>
        <location evidence="1">Membrane</location>
        <topology evidence="1">Single-pass membrane protein</topology>
    </subcellularLocation>
</comment>
<dbReference type="Proteomes" id="UP000269774">
    <property type="component" value="Unassembled WGS sequence"/>
</dbReference>
<accession>A0A3M2HQV4</accession>
<keyword evidence="7" id="KW-1185">Reference proteome</keyword>
<dbReference type="AlphaFoldDB" id="A0A3M2HQV4"/>
<keyword evidence="2" id="KW-0812">Transmembrane</keyword>
<dbReference type="PANTHER" id="PTHR36985">
    <property type="entry name" value="TRANSLOCATION AND ASSEMBLY MODULE SUBUNIT TAMB"/>
    <property type="match status" value="1"/>
</dbReference>
<evidence type="ECO:0000256" key="2">
    <source>
        <dbReference type="ARBA" id="ARBA00022692"/>
    </source>
</evidence>
<organism evidence="6 7">
    <name type="scientific">Stutzerimonas zhaodongensis</name>
    <dbReference type="NCBI Taxonomy" id="1176257"/>
    <lineage>
        <taxon>Bacteria</taxon>
        <taxon>Pseudomonadati</taxon>
        <taxon>Pseudomonadota</taxon>
        <taxon>Gammaproteobacteria</taxon>
        <taxon>Pseudomonadales</taxon>
        <taxon>Pseudomonadaceae</taxon>
        <taxon>Stutzerimonas</taxon>
    </lineage>
</organism>
<protein>
    <submittedName>
        <fullName evidence="6">Translocation/assembly module TamB</fullName>
    </submittedName>
</protein>
<gene>
    <name evidence="6" type="ORF">EA797_17550</name>
</gene>
<dbReference type="PANTHER" id="PTHR36985:SF1">
    <property type="entry name" value="TRANSLOCATION AND ASSEMBLY MODULE SUBUNIT TAMB"/>
    <property type="match status" value="1"/>
</dbReference>
<evidence type="ECO:0000256" key="1">
    <source>
        <dbReference type="ARBA" id="ARBA00004167"/>
    </source>
</evidence>
<dbReference type="GO" id="GO:0097347">
    <property type="term" value="C:TAM protein secretion complex"/>
    <property type="evidence" value="ECO:0007669"/>
    <property type="project" value="TreeGrafter"/>
</dbReference>
<keyword evidence="3" id="KW-1133">Transmembrane helix</keyword>
<evidence type="ECO:0000313" key="6">
    <source>
        <dbReference type="EMBL" id="RMH88577.1"/>
    </source>
</evidence>
<evidence type="ECO:0000256" key="3">
    <source>
        <dbReference type="ARBA" id="ARBA00022989"/>
    </source>
</evidence>
<proteinExistence type="predicted"/>
<dbReference type="InterPro" id="IPR007452">
    <property type="entry name" value="TamB_C"/>
</dbReference>
<reference evidence="6 7" key="1">
    <citation type="submission" date="2018-10" db="EMBL/GenBank/DDBJ databases">
        <title>Pseudomonas zhaodongensis NEAU-ST5-21(T) genome.</title>
        <authorList>
            <person name="Peng J."/>
            <person name="Liu Z.-P."/>
        </authorList>
    </citation>
    <scope>NUCLEOTIDE SEQUENCE [LARGE SCALE GENOMIC DNA]</scope>
    <source>
        <strain evidence="6 7">NEAU-ST5-21</strain>
    </source>
</reference>
<feature type="domain" description="Translocation and assembly module TamB C-terminal" evidence="5">
    <location>
        <begin position="877"/>
        <end position="1205"/>
    </location>
</feature>
<sequence length="1205" mass="130768">MAIGVVLGTSSGSRWVLSKVPGLQLEEFNGRLGGRWQAQQLVWEQDGTRVVVAEPRMAWSPSCLLRRMLCIEELVAGDIDVRIPPGPDEPSSGPIELPDVKLPLALRIERLEVGQVRVNDAEQLQSLQLRADWRREGLDIRVLQVQRDDLSLDLAGRLEPNGEWPLELSGTVAIRSPDEQPWALALRVAGEMREHLVLNVESQGFINARLSGRVRPLEEDLPANLVLLVEGFKASPDLPDALRLNRMELSAEGDLDNGYRLSGDGSLQGEGGAVGILLNAVVDAAGAKLDGLELDAGNDQRISIKGQVGWEDALRADAELAWRNFPWRRLYPDVEEPPVALKILNAQLQYDDGSYLGNFDAGLTGPSGDFSLRSPFSGDLEVVHLPQLLLQAGQGRAEGNLSIGFADGIDWNTTLNLSQLDPSYWVAELPGQLRGTLTSSGSMREQLQAQAQLDLEGTLRRQPLQLKLEANGEDATWDLPTLDLRLGDNRIQGSGRWAESLQASLDLDMPRLAQLWPDLAGRLAGKFNLSGTPDAPLGDLTLEGTAIAFQDNQVERLQLSANLADGERGQLRLSAGGLRAGETEIGELRLDASGTLDSHVAALDLQGPLLDLEMGLDGGVRGEDWRGRLVRAALDAKGQQWALQQPATLERLANGRINFGAHCWGSGPATLCAENQQLAPDPKLRYRLRDFPIESLAEYLPDNLRWIGDVNADLAIDMPSAGPSGTVRVDAGPGTLRFRDGEQWLDFPYATLALTSELAPELVDSRLRFEGGELGELDVRFQIDPSTEAKTISGDFRLSNFNLSVARPFVAQVDRLEGQLNGNGRLSGTLAEPQINGELNLSGGEIAGSELPVSLEQLQISAIINGERLTLDGNWRSGEQGQGNIAGAVDWRNALDLDIRVSGSRLPVIVEPYAELEVEPDLRLQLADDQLAIVGKVSVPRGDITVRELPPSTVTVSEDVVIIGEESEEAKTPLAMRMDVQVEVGRDRLRFSGFGLTADLAGYVHIGDDLDTRGELNLNNGRYRAYGQRLTIRKAQLLFTGVLSQPFLDIEAIRRIEADNVIAGLRITGSAEQPRVDVFAEPAMSQEQALSYLVLGRPLGADSGDNNMLAQAALGLGLAGSASVTGNVAQRLGIQDFQLDTQGSGTDTSVVASGRLTERLTLRYGVGVFEPANTVALRYQLTKRIFLEAASGLASSLDVFYRRNF</sequence>